<dbReference type="AlphaFoldDB" id="A0A1H8IFY4"/>
<dbReference type="RefSeq" id="WP_091494667.1">
    <property type="nucleotide sequence ID" value="NZ_FODJ01000001.1"/>
</dbReference>
<gene>
    <name evidence="2" type="ORF">SAMN04488134_101609</name>
</gene>
<evidence type="ECO:0000259" key="1">
    <source>
        <dbReference type="Pfam" id="PF07872"/>
    </source>
</evidence>
<sequence length="74" mass="8414">MVLEERINTRLQLVFQTGYNDEVGEVETKSKSFNNINTSATTEQLLAVTEALATLQQFNLHEVRRNDTTILSND</sequence>
<protein>
    <recommendedName>
        <fullName evidence="1">DUF1659 domain-containing protein</fullName>
    </recommendedName>
</protein>
<accession>A0A1H8IFY4</accession>
<evidence type="ECO:0000313" key="2">
    <source>
        <dbReference type="EMBL" id="SEN67444.1"/>
    </source>
</evidence>
<proteinExistence type="predicted"/>
<organism evidence="2 3">
    <name type="scientific">Amphibacillus marinus</name>
    <dbReference type="NCBI Taxonomy" id="872970"/>
    <lineage>
        <taxon>Bacteria</taxon>
        <taxon>Bacillati</taxon>
        <taxon>Bacillota</taxon>
        <taxon>Bacilli</taxon>
        <taxon>Bacillales</taxon>
        <taxon>Bacillaceae</taxon>
        <taxon>Amphibacillus</taxon>
    </lineage>
</organism>
<dbReference type="Proteomes" id="UP000199300">
    <property type="component" value="Unassembled WGS sequence"/>
</dbReference>
<dbReference type="OrthoDB" id="48766at2"/>
<keyword evidence="3" id="KW-1185">Reference proteome</keyword>
<dbReference type="STRING" id="872970.SAMN04488134_101609"/>
<dbReference type="EMBL" id="FODJ01000001">
    <property type="protein sequence ID" value="SEN67444.1"/>
    <property type="molecule type" value="Genomic_DNA"/>
</dbReference>
<dbReference type="Pfam" id="PF07872">
    <property type="entry name" value="DUF1659"/>
    <property type="match status" value="1"/>
</dbReference>
<reference evidence="2 3" key="1">
    <citation type="submission" date="2016-10" db="EMBL/GenBank/DDBJ databases">
        <authorList>
            <person name="de Groot N.N."/>
        </authorList>
    </citation>
    <scope>NUCLEOTIDE SEQUENCE [LARGE SCALE GENOMIC DNA]</scope>
    <source>
        <strain evidence="2 3">CGMCC 1.10434</strain>
    </source>
</reference>
<dbReference type="InterPro" id="IPR012454">
    <property type="entry name" value="DUF1659"/>
</dbReference>
<name>A0A1H8IFY4_9BACI</name>
<feature type="domain" description="DUF1659" evidence="1">
    <location>
        <begin position="5"/>
        <end position="73"/>
    </location>
</feature>
<evidence type="ECO:0000313" key="3">
    <source>
        <dbReference type="Proteomes" id="UP000199300"/>
    </source>
</evidence>